<sequence>MMMKKKQEVIVQKSHKCNICGKCFSNGKALGGHRRSHFLKKKPNLQKSPELKTPSKTIRVRFFNDDEDIDCKKNQITRCYICNKKFPTKNALYGHMRSHPDRVCKGVSRPSNYDIQNSSSSNNSDKREDRDDDDDDDDGGDGNFSLPKWKKRDKRGRKCIGSAEAATNLLYLRSDTHNCEVSGLNSKNSEFPLPIKKRDFFIGESSSNGNGKKEFVVNKIKVVFGGSLKIENKSDWNGDDDDDHDHDEKKLKTSEGLCESRVDEKPSNLSEEQNKFNFDLNEPYVMED</sequence>
<gene>
    <name evidence="1" type="ORF">MILVUS5_LOCUS9443</name>
</gene>
<proteinExistence type="predicted"/>
<keyword evidence="2" id="KW-1185">Reference proteome</keyword>
<reference evidence="1" key="1">
    <citation type="submission" date="2023-10" db="EMBL/GenBank/DDBJ databases">
        <authorList>
            <person name="Rodriguez Cubillos JULIANA M."/>
            <person name="De Vega J."/>
        </authorList>
    </citation>
    <scope>NUCLEOTIDE SEQUENCE</scope>
</reference>
<organism evidence="1 2">
    <name type="scientific">Trifolium pratense</name>
    <name type="common">Red clover</name>
    <dbReference type="NCBI Taxonomy" id="57577"/>
    <lineage>
        <taxon>Eukaryota</taxon>
        <taxon>Viridiplantae</taxon>
        <taxon>Streptophyta</taxon>
        <taxon>Embryophyta</taxon>
        <taxon>Tracheophyta</taxon>
        <taxon>Spermatophyta</taxon>
        <taxon>Magnoliopsida</taxon>
        <taxon>eudicotyledons</taxon>
        <taxon>Gunneridae</taxon>
        <taxon>Pentapetalae</taxon>
        <taxon>rosids</taxon>
        <taxon>fabids</taxon>
        <taxon>Fabales</taxon>
        <taxon>Fabaceae</taxon>
        <taxon>Papilionoideae</taxon>
        <taxon>50 kb inversion clade</taxon>
        <taxon>NPAAA clade</taxon>
        <taxon>Hologalegina</taxon>
        <taxon>IRL clade</taxon>
        <taxon>Trifolieae</taxon>
        <taxon>Trifolium</taxon>
    </lineage>
</organism>
<accession>A0ACB0J5U9</accession>
<protein>
    <submittedName>
        <fullName evidence="1">Uncharacterized protein</fullName>
    </submittedName>
</protein>
<dbReference type="Proteomes" id="UP001177021">
    <property type="component" value="Unassembled WGS sequence"/>
</dbReference>
<evidence type="ECO:0000313" key="2">
    <source>
        <dbReference type="Proteomes" id="UP001177021"/>
    </source>
</evidence>
<evidence type="ECO:0000313" key="1">
    <source>
        <dbReference type="EMBL" id="CAJ2639418.1"/>
    </source>
</evidence>
<name>A0ACB0J5U9_TRIPR</name>
<dbReference type="EMBL" id="CASHSV030000024">
    <property type="protein sequence ID" value="CAJ2639418.1"/>
    <property type="molecule type" value="Genomic_DNA"/>
</dbReference>
<comment type="caution">
    <text evidence="1">The sequence shown here is derived from an EMBL/GenBank/DDBJ whole genome shotgun (WGS) entry which is preliminary data.</text>
</comment>